<keyword evidence="2" id="KW-1185">Reference proteome</keyword>
<comment type="caution">
    <text evidence="1">The sequence shown here is derived from an EMBL/GenBank/DDBJ whole genome shotgun (WGS) entry which is preliminary data.</text>
</comment>
<protein>
    <submittedName>
        <fullName evidence="1">Uncharacterized protein</fullName>
    </submittedName>
</protein>
<sequence>MSQSSDHLLATSSRITGHVTKLTSSIGYFQQNNRPCHKAHIITGLLNMTMRSTVLKCPLQSPVLSPIKKLWDVVDQVISF</sequence>
<dbReference type="EMBL" id="CM055745">
    <property type="protein sequence ID" value="KAJ7998385.1"/>
    <property type="molecule type" value="Genomic_DNA"/>
</dbReference>
<reference evidence="1" key="1">
    <citation type="submission" date="2021-05" db="EMBL/GenBank/DDBJ databases">
        <authorList>
            <person name="Pan Q."/>
            <person name="Jouanno E."/>
            <person name="Zahm M."/>
            <person name="Klopp C."/>
            <person name="Cabau C."/>
            <person name="Louis A."/>
            <person name="Berthelot C."/>
            <person name="Parey E."/>
            <person name="Roest Crollius H."/>
            <person name="Montfort J."/>
            <person name="Robinson-Rechavi M."/>
            <person name="Bouchez O."/>
            <person name="Lampietro C."/>
            <person name="Lopez Roques C."/>
            <person name="Donnadieu C."/>
            <person name="Postlethwait J."/>
            <person name="Bobe J."/>
            <person name="Dillon D."/>
            <person name="Chandos A."/>
            <person name="von Hippel F."/>
            <person name="Guiguen Y."/>
        </authorList>
    </citation>
    <scope>NUCLEOTIDE SEQUENCE</scope>
    <source>
        <strain evidence="1">YG-Jan2019</strain>
    </source>
</reference>
<dbReference type="Proteomes" id="UP001157502">
    <property type="component" value="Chromosome 18"/>
</dbReference>
<name>A0ACC2G4C2_DALPE</name>
<organism evidence="1 2">
    <name type="scientific">Dallia pectoralis</name>
    <name type="common">Alaska blackfish</name>
    <dbReference type="NCBI Taxonomy" id="75939"/>
    <lineage>
        <taxon>Eukaryota</taxon>
        <taxon>Metazoa</taxon>
        <taxon>Chordata</taxon>
        <taxon>Craniata</taxon>
        <taxon>Vertebrata</taxon>
        <taxon>Euteleostomi</taxon>
        <taxon>Actinopterygii</taxon>
        <taxon>Neopterygii</taxon>
        <taxon>Teleostei</taxon>
        <taxon>Protacanthopterygii</taxon>
        <taxon>Esociformes</taxon>
        <taxon>Umbridae</taxon>
        <taxon>Dallia</taxon>
    </lineage>
</organism>
<accession>A0ACC2G4C2</accession>
<proteinExistence type="predicted"/>
<gene>
    <name evidence="1" type="ORF">DPEC_G00222150</name>
</gene>
<evidence type="ECO:0000313" key="2">
    <source>
        <dbReference type="Proteomes" id="UP001157502"/>
    </source>
</evidence>
<evidence type="ECO:0000313" key="1">
    <source>
        <dbReference type="EMBL" id="KAJ7998385.1"/>
    </source>
</evidence>